<dbReference type="InterPro" id="IPR050351">
    <property type="entry name" value="BphY/WalK/GraS-like"/>
</dbReference>
<gene>
    <name evidence="10" type="ORF">Lac1_25850</name>
</gene>
<evidence type="ECO:0000313" key="11">
    <source>
        <dbReference type="Proteomes" id="UP001305815"/>
    </source>
</evidence>
<keyword evidence="8" id="KW-0472">Membrane</keyword>
<keyword evidence="5" id="KW-0808">Transferase</keyword>
<dbReference type="InterPro" id="IPR036890">
    <property type="entry name" value="HATPase_C_sf"/>
</dbReference>
<feature type="transmembrane region" description="Helical" evidence="8">
    <location>
        <begin position="9"/>
        <end position="31"/>
    </location>
</feature>
<name>A0ABN6Z5C8_9FIRM</name>
<protein>
    <recommendedName>
        <fullName evidence="3">histidine kinase</fullName>
        <ecNumber evidence="3">2.7.13.3</ecNumber>
    </recommendedName>
</protein>
<evidence type="ECO:0000256" key="6">
    <source>
        <dbReference type="ARBA" id="ARBA00022777"/>
    </source>
</evidence>
<dbReference type="SUPFAM" id="SSF47384">
    <property type="entry name" value="Homodimeric domain of signal transducing histidine kinase"/>
    <property type="match status" value="1"/>
</dbReference>
<evidence type="ECO:0000256" key="5">
    <source>
        <dbReference type="ARBA" id="ARBA00022679"/>
    </source>
</evidence>
<dbReference type="CDD" id="cd00082">
    <property type="entry name" value="HisKA"/>
    <property type="match status" value="1"/>
</dbReference>
<evidence type="ECO:0000256" key="1">
    <source>
        <dbReference type="ARBA" id="ARBA00000085"/>
    </source>
</evidence>
<keyword evidence="8" id="KW-1133">Transmembrane helix</keyword>
<organism evidence="10 11">
    <name type="scientific">Claveliimonas bilis</name>
    <dbReference type="NCBI Taxonomy" id="3028070"/>
    <lineage>
        <taxon>Bacteria</taxon>
        <taxon>Bacillati</taxon>
        <taxon>Bacillota</taxon>
        <taxon>Clostridia</taxon>
        <taxon>Lachnospirales</taxon>
        <taxon>Lachnospiraceae</taxon>
        <taxon>Claveliimonas</taxon>
    </lineage>
</organism>
<dbReference type="InterPro" id="IPR003661">
    <property type="entry name" value="HisK_dim/P_dom"/>
</dbReference>
<evidence type="ECO:0000256" key="2">
    <source>
        <dbReference type="ARBA" id="ARBA00004370"/>
    </source>
</evidence>
<evidence type="ECO:0000256" key="4">
    <source>
        <dbReference type="ARBA" id="ARBA00022553"/>
    </source>
</evidence>
<dbReference type="InterPro" id="IPR036097">
    <property type="entry name" value="HisK_dim/P_sf"/>
</dbReference>
<dbReference type="SMART" id="SM00388">
    <property type="entry name" value="HisKA"/>
    <property type="match status" value="1"/>
</dbReference>
<evidence type="ECO:0000256" key="8">
    <source>
        <dbReference type="SAM" id="Phobius"/>
    </source>
</evidence>
<reference evidence="11" key="1">
    <citation type="journal article" date="2023" name="Int. J. Syst. Evol. Microbiol.">
        <title>Claveliimonas bilis gen. nov., sp. nov., deoxycholic acid-producing bacteria isolated from human faeces, and reclassification of Sellimonas monacensis Zenner et al. 2021 as Claveliimonas monacensis comb. nov.</title>
        <authorList>
            <person name="Hisatomi A."/>
            <person name="Kastawa N.W.E.P.G."/>
            <person name="Song I."/>
            <person name="Ohkuma M."/>
            <person name="Fukiya S."/>
            <person name="Sakamoto M."/>
        </authorList>
    </citation>
    <scope>NUCLEOTIDE SEQUENCE [LARGE SCALE GENOMIC DNA]</scope>
    <source>
        <strain evidence="11">12BBH14</strain>
    </source>
</reference>
<dbReference type="InterPro" id="IPR004358">
    <property type="entry name" value="Sig_transdc_His_kin-like_C"/>
</dbReference>
<dbReference type="Gene3D" id="3.30.565.10">
    <property type="entry name" value="Histidine kinase-like ATPase, C-terminal domain"/>
    <property type="match status" value="1"/>
</dbReference>
<dbReference type="SUPFAM" id="SSF55874">
    <property type="entry name" value="ATPase domain of HSP90 chaperone/DNA topoisomerase II/histidine kinase"/>
    <property type="match status" value="1"/>
</dbReference>
<keyword evidence="4" id="KW-0597">Phosphoprotein</keyword>
<dbReference type="Pfam" id="PF00512">
    <property type="entry name" value="HisKA"/>
    <property type="match status" value="1"/>
</dbReference>
<dbReference type="Gene3D" id="1.10.287.130">
    <property type="match status" value="1"/>
</dbReference>
<keyword evidence="7" id="KW-0902">Two-component regulatory system</keyword>
<dbReference type="Pfam" id="PF02518">
    <property type="entry name" value="HATPase_c"/>
    <property type="match status" value="1"/>
</dbReference>
<dbReference type="EC" id="2.7.13.3" evidence="3"/>
<dbReference type="PROSITE" id="PS50109">
    <property type="entry name" value="HIS_KIN"/>
    <property type="match status" value="1"/>
</dbReference>
<dbReference type="SMART" id="SM00387">
    <property type="entry name" value="HATPase_c"/>
    <property type="match status" value="1"/>
</dbReference>
<dbReference type="CDD" id="cd00075">
    <property type="entry name" value="HATPase"/>
    <property type="match status" value="1"/>
</dbReference>
<keyword evidence="11" id="KW-1185">Reference proteome</keyword>
<dbReference type="PRINTS" id="PR00344">
    <property type="entry name" value="BCTRLSENSOR"/>
</dbReference>
<comment type="subcellular location">
    <subcellularLocation>
        <location evidence="2">Membrane</location>
    </subcellularLocation>
</comment>
<evidence type="ECO:0000313" key="10">
    <source>
        <dbReference type="EMBL" id="BDZ78402.1"/>
    </source>
</evidence>
<keyword evidence="6 10" id="KW-0418">Kinase</keyword>
<feature type="transmembrane region" description="Helical" evidence="8">
    <location>
        <begin position="37"/>
        <end position="56"/>
    </location>
</feature>
<dbReference type="InterPro" id="IPR005467">
    <property type="entry name" value="His_kinase_dom"/>
</dbReference>
<dbReference type="InterPro" id="IPR003594">
    <property type="entry name" value="HATPase_dom"/>
</dbReference>
<feature type="domain" description="Histidine kinase" evidence="9">
    <location>
        <begin position="122"/>
        <end position="333"/>
    </location>
</feature>
<evidence type="ECO:0000256" key="3">
    <source>
        <dbReference type="ARBA" id="ARBA00012438"/>
    </source>
</evidence>
<dbReference type="Proteomes" id="UP001305815">
    <property type="component" value="Chromosome"/>
</dbReference>
<proteinExistence type="predicted"/>
<sequence>MGMWKNRDIWIPASVSAAIILAVTLAAAVIISPEAAGAAAFMGICLFALFMGTAFFREKSIRKLSEELDRILHGEEGLEISHFREGDLEILRDEIAKMTWTLNQQSRRLADDKEQLSRALADISHQIRTPLTSVNLMAERMRRPDISEGEWRKLLREMSHMLGRIGWLVDTLLKLSRLDAGTVTLKQEKFPVSSLIEDALRTFAVSMELHGQTCIADESEDICISGDYTWTLEALQNVMKNALEHTPEGGKIWIEIKDTVLYVQMSVIDSGPGIPKEDIPHLFERFYRGKTAGKDSFGIGLSLSRAVLSLENAVILAENSKDRGGCFILRFYK</sequence>
<evidence type="ECO:0000256" key="7">
    <source>
        <dbReference type="ARBA" id="ARBA00023012"/>
    </source>
</evidence>
<dbReference type="RefSeq" id="WP_316265467.1">
    <property type="nucleotide sequence ID" value="NZ_AP027742.1"/>
</dbReference>
<dbReference type="GO" id="GO:0016301">
    <property type="term" value="F:kinase activity"/>
    <property type="evidence" value="ECO:0007669"/>
    <property type="project" value="UniProtKB-KW"/>
</dbReference>
<dbReference type="EMBL" id="AP027742">
    <property type="protein sequence ID" value="BDZ78402.1"/>
    <property type="molecule type" value="Genomic_DNA"/>
</dbReference>
<dbReference type="PANTHER" id="PTHR45453">
    <property type="entry name" value="PHOSPHATE REGULON SENSOR PROTEIN PHOR"/>
    <property type="match status" value="1"/>
</dbReference>
<dbReference type="PANTHER" id="PTHR45453:SF1">
    <property type="entry name" value="PHOSPHATE REGULON SENSOR PROTEIN PHOR"/>
    <property type="match status" value="1"/>
</dbReference>
<accession>A0ABN6Z5C8</accession>
<keyword evidence="8" id="KW-0812">Transmembrane</keyword>
<comment type="catalytic activity">
    <reaction evidence="1">
        <text>ATP + protein L-histidine = ADP + protein N-phospho-L-histidine.</text>
        <dbReference type="EC" id="2.7.13.3"/>
    </reaction>
</comment>
<evidence type="ECO:0000259" key="9">
    <source>
        <dbReference type="PROSITE" id="PS50109"/>
    </source>
</evidence>